<dbReference type="EMBL" id="CADIJM010000002">
    <property type="protein sequence ID" value="CAB3678903.1"/>
    <property type="molecule type" value="Genomic_DNA"/>
</dbReference>
<evidence type="ECO:0000256" key="1">
    <source>
        <dbReference type="SAM" id="SignalP"/>
    </source>
</evidence>
<evidence type="ECO:0000313" key="2">
    <source>
        <dbReference type="EMBL" id="CAB3678903.1"/>
    </source>
</evidence>
<dbReference type="RefSeq" id="WP_254594912.1">
    <property type="nucleotide sequence ID" value="NZ_CADIJM010000002.1"/>
</dbReference>
<dbReference type="Gene3D" id="1.25.40.10">
    <property type="entry name" value="Tetratricopeptide repeat domain"/>
    <property type="match status" value="1"/>
</dbReference>
<dbReference type="PROSITE" id="PS51257">
    <property type="entry name" value="PROKAR_LIPOPROTEIN"/>
    <property type="match status" value="1"/>
</dbReference>
<feature type="signal peptide" evidence="1">
    <location>
        <begin position="1"/>
        <end position="47"/>
    </location>
</feature>
<accession>A0A6S6ZGE2</accession>
<name>A0A6S6ZGE2_9BURK</name>
<proteinExistence type="predicted"/>
<dbReference type="AlphaFoldDB" id="A0A6S6ZGE2"/>
<gene>
    <name evidence="2" type="ORF">LMG26690_01484</name>
</gene>
<dbReference type="Proteomes" id="UP000494214">
    <property type="component" value="Unassembled WGS sequence"/>
</dbReference>
<keyword evidence="3" id="KW-1185">Reference proteome</keyword>
<sequence>MKHPQQRSGQSASPALPDAASRPAWFASASASCLAAVLGLAAAAAHAAAPAGTAAAQVSDTPSRTRSLTLTLMDGNGPAPAPHTPYRVFVTGSNDEILDTPSGDGILHGVTDAEGRTAQIRTSLPHTEDDFTLIRRIGDGPWGHFFQLQRSGSTEPLPAWPYIMTMPQRWGEQWVDLGYTTRQGATAYFSHDLPAGSVSLHIDADVTRDSKCFAELDAVNRKFAQHDTDGARALIGAMRCTRSAEQKLDLARLLLAAGQTDLARHWLLQTRQRPFPDMFKPVDDADRRKRLEVERLLGMPDLVLEDSNVLQARQSKKHAADSTDLANNTAYFLADFPDYLPQAEEQARRSLARVGPRPYNQGTLGWILALRGQTDEGLRLMRLAYRDLPRDEEIAADYGLALWRSGQKDLAARLWDEAQRECVWGVRLHAALREAGYPHPYFHPADSDPVNAYRARCAKPRIKAKTAGL</sequence>
<reference evidence="2 3" key="1">
    <citation type="submission" date="2020-04" db="EMBL/GenBank/DDBJ databases">
        <authorList>
            <person name="De Canck E."/>
        </authorList>
    </citation>
    <scope>NUCLEOTIDE SEQUENCE [LARGE SCALE GENOMIC DNA]</scope>
    <source>
        <strain evidence="2 3">LMG 26690</strain>
    </source>
</reference>
<protein>
    <submittedName>
        <fullName evidence="2">Uncharacterized protein</fullName>
    </submittedName>
</protein>
<keyword evidence="1" id="KW-0732">Signal</keyword>
<evidence type="ECO:0000313" key="3">
    <source>
        <dbReference type="Proteomes" id="UP000494214"/>
    </source>
</evidence>
<organism evidence="2 3">
    <name type="scientific">Achromobacter animicus</name>
    <dbReference type="NCBI Taxonomy" id="1389935"/>
    <lineage>
        <taxon>Bacteria</taxon>
        <taxon>Pseudomonadati</taxon>
        <taxon>Pseudomonadota</taxon>
        <taxon>Betaproteobacteria</taxon>
        <taxon>Burkholderiales</taxon>
        <taxon>Alcaligenaceae</taxon>
        <taxon>Achromobacter</taxon>
    </lineage>
</organism>
<feature type="chain" id="PRO_5028910141" evidence="1">
    <location>
        <begin position="48"/>
        <end position="469"/>
    </location>
</feature>
<dbReference type="InterPro" id="IPR011990">
    <property type="entry name" value="TPR-like_helical_dom_sf"/>
</dbReference>